<proteinExistence type="predicted"/>
<accession>A0A9R1X542</accession>
<evidence type="ECO:0000313" key="2">
    <source>
        <dbReference type="Proteomes" id="UP000235145"/>
    </source>
</evidence>
<dbReference type="PANTHER" id="PTHR31672">
    <property type="entry name" value="BNACNNG10540D PROTEIN"/>
    <property type="match status" value="1"/>
</dbReference>
<dbReference type="PANTHER" id="PTHR31672:SF13">
    <property type="entry name" value="F-BOX PROTEIN CPR30-LIKE"/>
    <property type="match status" value="1"/>
</dbReference>
<dbReference type="Proteomes" id="UP000235145">
    <property type="component" value="Unassembled WGS sequence"/>
</dbReference>
<evidence type="ECO:0008006" key="3">
    <source>
        <dbReference type="Google" id="ProtNLM"/>
    </source>
</evidence>
<reference evidence="1 2" key="1">
    <citation type="journal article" date="2017" name="Nat. Commun.">
        <title>Genome assembly with in vitro proximity ligation data and whole-genome triplication in lettuce.</title>
        <authorList>
            <person name="Reyes-Chin-Wo S."/>
            <person name="Wang Z."/>
            <person name="Yang X."/>
            <person name="Kozik A."/>
            <person name="Arikit S."/>
            <person name="Song C."/>
            <person name="Xia L."/>
            <person name="Froenicke L."/>
            <person name="Lavelle D.O."/>
            <person name="Truco M.J."/>
            <person name="Xia R."/>
            <person name="Zhu S."/>
            <person name="Xu C."/>
            <person name="Xu H."/>
            <person name="Xu X."/>
            <person name="Cox K."/>
            <person name="Korf I."/>
            <person name="Meyers B.C."/>
            <person name="Michelmore R.W."/>
        </authorList>
    </citation>
    <scope>NUCLEOTIDE SEQUENCE [LARGE SCALE GENOMIC DNA]</scope>
    <source>
        <strain evidence="2">cv. Salinas</strain>
        <tissue evidence="1">Seedlings</tissue>
    </source>
</reference>
<name>A0A9R1X542_LACSA</name>
<dbReference type="SUPFAM" id="SSF82171">
    <property type="entry name" value="DPP6 N-terminal domain-like"/>
    <property type="match status" value="1"/>
</dbReference>
<dbReference type="EMBL" id="NBSK02000007">
    <property type="protein sequence ID" value="KAJ0196307.1"/>
    <property type="molecule type" value="Genomic_DNA"/>
</dbReference>
<sequence length="223" mass="26817">MEMLFRSYSSYGIFRSYSVAILDHSSWDDDYKLLRVTWHPKVYIYSLKFDSWRKVESDFQRTRLHSFSSYIWGPSVSLNENLYFLEHAGDTYSIMRFNTKTETLKVISIPFSGNQWTSWLSFTILRDGCIHLWNQLWRMEGDGIWTKLENSTMILCDYPIQYHHRLHLMRNGKLLTYDRGCVYQLDMKTHNKDLCSYTTKTMRIWPRGKYIETMVSPNQYVNK</sequence>
<dbReference type="InterPro" id="IPR050796">
    <property type="entry name" value="SCF_F-box_component"/>
</dbReference>
<protein>
    <recommendedName>
        <fullName evidence="3">F-box associated domain-containing protein</fullName>
    </recommendedName>
</protein>
<comment type="caution">
    <text evidence="1">The sequence shown here is derived from an EMBL/GenBank/DDBJ whole genome shotgun (WGS) entry which is preliminary data.</text>
</comment>
<keyword evidence="2" id="KW-1185">Reference proteome</keyword>
<evidence type="ECO:0000313" key="1">
    <source>
        <dbReference type="EMBL" id="KAJ0196307.1"/>
    </source>
</evidence>
<organism evidence="1 2">
    <name type="scientific">Lactuca sativa</name>
    <name type="common">Garden lettuce</name>
    <dbReference type="NCBI Taxonomy" id="4236"/>
    <lineage>
        <taxon>Eukaryota</taxon>
        <taxon>Viridiplantae</taxon>
        <taxon>Streptophyta</taxon>
        <taxon>Embryophyta</taxon>
        <taxon>Tracheophyta</taxon>
        <taxon>Spermatophyta</taxon>
        <taxon>Magnoliopsida</taxon>
        <taxon>eudicotyledons</taxon>
        <taxon>Gunneridae</taxon>
        <taxon>Pentapetalae</taxon>
        <taxon>asterids</taxon>
        <taxon>campanulids</taxon>
        <taxon>Asterales</taxon>
        <taxon>Asteraceae</taxon>
        <taxon>Cichorioideae</taxon>
        <taxon>Cichorieae</taxon>
        <taxon>Lactucinae</taxon>
        <taxon>Lactuca</taxon>
    </lineage>
</organism>
<dbReference type="AlphaFoldDB" id="A0A9R1X542"/>
<gene>
    <name evidence="1" type="ORF">LSAT_V11C700368160</name>
</gene>